<sequence>MLEKPRILDRKTVAQSRIFRVEALELEFANGALASYERLVGGEGGAVLVVPLIDTDTVLLIREYAAGRDAYELALPKGRIEANEDPLAAANRELMEETGHGARHLVHLTDFSVAPGYMTHLTQVILARDLYPQRMQGDEPEEIEVVPWALSRIDALVEREDFTEARSLAALYLTRDRLRDGRL</sequence>
<dbReference type="RefSeq" id="WP_038089959.1">
    <property type="nucleotide sequence ID" value="NZ_JQSG02000006.1"/>
</dbReference>
<dbReference type="InterPro" id="IPR000086">
    <property type="entry name" value="NUDIX_hydrolase_dom"/>
</dbReference>
<evidence type="ECO:0000256" key="2">
    <source>
        <dbReference type="ARBA" id="ARBA00022801"/>
    </source>
</evidence>
<dbReference type="GO" id="GO:0006754">
    <property type="term" value="P:ATP biosynthetic process"/>
    <property type="evidence" value="ECO:0007669"/>
    <property type="project" value="TreeGrafter"/>
</dbReference>
<name>A0A1A6C0S2_9GAMM</name>
<organism evidence="4 5">
    <name type="scientific">Acidihalobacter prosperus</name>
    <dbReference type="NCBI Taxonomy" id="160660"/>
    <lineage>
        <taxon>Bacteria</taxon>
        <taxon>Pseudomonadati</taxon>
        <taxon>Pseudomonadota</taxon>
        <taxon>Gammaproteobacteria</taxon>
        <taxon>Chromatiales</taxon>
        <taxon>Ectothiorhodospiraceae</taxon>
        <taxon>Acidihalobacter</taxon>
    </lineage>
</organism>
<dbReference type="NCBIfam" id="NF008736">
    <property type="entry name" value="PRK11762.1"/>
    <property type="match status" value="1"/>
</dbReference>
<keyword evidence="2 4" id="KW-0378">Hydrolase</keyword>
<dbReference type="PANTHER" id="PTHR21340:SF0">
    <property type="entry name" value="BIS(5'-NUCLEOSYL)-TETRAPHOSPHATASE [ASYMMETRICAL]"/>
    <property type="match status" value="1"/>
</dbReference>
<dbReference type="InterPro" id="IPR051325">
    <property type="entry name" value="Nudix_hydrolase_domain"/>
</dbReference>
<reference evidence="4 5" key="1">
    <citation type="journal article" date="2014" name="Genome Announc.">
        <title>Draft Genome Sequence of the Iron-Oxidizing, Acidophilic, and Halotolerant 'Thiobacillus prosperus' Type Strain DSM 5130.</title>
        <authorList>
            <person name="Ossandon F.J."/>
            <person name="Cardenas J.P."/>
            <person name="Corbett M."/>
            <person name="Quatrini R."/>
            <person name="Holmes D.S."/>
            <person name="Watkin E."/>
        </authorList>
    </citation>
    <scope>NUCLEOTIDE SEQUENCE [LARGE SCALE GENOMIC DNA]</scope>
    <source>
        <strain evidence="4 5">DSM 5130</strain>
    </source>
</reference>
<evidence type="ECO:0000313" key="4">
    <source>
        <dbReference type="EMBL" id="OBS08161.1"/>
    </source>
</evidence>
<dbReference type="EMBL" id="JQSG02000006">
    <property type="protein sequence ID" value="OBS08161.1"/>
    <property type="molecule type" value="Genomic_DNA"/>
</dbReference>
<dbReference type="Proteomes" id="UP000029273">
    <property type="component" value="Unassembled WGS sequence"/>
</dbReference>
<dbReference type="STRING" id="160660.BJI67_14550"/>
<feature type="domain" description="Nudix hydrolase" evidence="3">
    <location>
        <begin position="42"/>
        <end position="173"/>
    </location>
</feature>
<keyword evidence="5" id="KW-1185">Reference proteome</keyword>
<dbReference type="PROSITE" id="PS00893">
    <property type="entry name" value="NUDIX_BOX"/>
    <property type="match status" value="1"/>
</dbReference>
<protein>
    <submittedName>
        <fullName evidence="4">ADP compounds hydrolase NudE</fullName>
    </submittedName>
</protein>
<dbReference type="GO" id="GO:0004081">
    <property type="term" value="F:bis(5'-nucleosyl)-tetraphosphatase (asymmetrical) activity"/>
    <property type="evidence" value="ECO:0007669"/>
    <property type="project" value="TreeGrafter"/>
</dbReference>
<dbReference type="PROSITE" id="PS51462">
    <property type="entry name" value="NUDIX"/>
    <property type="match status" value="1"/>
</dbReference>
<evidence type="ECO:0000313" key="5">
    <source>
        <dbReference type="Proteomes" id="UP000029273"/>
    </source>
</evidence>
<dbReference type="AlphaFoldDB" id="A0A1A6C0S2"/>
<evidence type="ECO:0000256" key="1">
    <source>
        <dbReference type="ARBA" id="ARBA00001946"/>
    </source>
</evidence>
<dbReference type="PANTHER" id="PTHR21340">
    <property type="entry name" value="DIADENOSINE 5,5-P1,P4-TETRAPHOSPHATE PYROPHOSPHOHYDROLASE MUTT"/>
    <property type="match status" value="1"/>
</dbReference>
<dbReference type="GO" id="GO:0006167">
    <property type="term" value="P:AMP biosynthetic process"/>
    <property type="evidence" value="ECO:0007669"/>
    <property type="project" value="TreeGrafter"/>
</dbReference>
<proteinExistence type="predicted"/>
<comment type="cofactor">
    <cofactor evidence="1">
        <name>Mg(2+)</name>
        <dbReference type="ChEBI" id="CHEBI:18420"/>
    </cofactor>
</comment>
<evidence type="ECO:0000259" key="3">
    <source>
        <dbReference type="PROSITE" id="PS51462"/>
    </source>
</evidence>
<dbReference type="InterPro" id="IPR020084">
    <property type="entry name" value="NUDIX_hydrolase_CS"/>
</dbReference>
<comment type="caution">
    <text evidence="4">The sequence shown here is derived from an EMBL/GenBank/DDBJ whole genome shotgun (WGS) entry which is preliminary data.</text>
</comment>
<dbReference type="SUPFAM" id="SSF55811">
    <property type="entry name" value="Nudix"/>
    <property type="match status" value="1"/>
</dbReference>
<dbReference type="InterPro" id="IPR015797">
    <property type="entry name" value="NUDIX_hydrolase-like_dom_sf"/>
</dbReference>
<dbReference type="Pfam" id="PF00293">
    <property type="entry name" value="NUDIX"/>
    <property type="match status" value="1"/>
</dbReference>
<dbReference type="OrthoDB" id="9806150at2"/>
<dbReference type="Gene3D" id="3.90.79.10">
    <property type="entry name" value="Nucleoside Triphosphate Pyrophosphohydrolase"/>
    <property type="match status" value="1"/>
</dbReference>
<gene>
    <name evidence="4" type="ORF">Thpro_022411</name>
</gene>
<accession>A0A1A6C0S2</accession>